<feature type="domain" description="ISXO2-like transposase" evidence="1">
    <location>
        <begin position="123"/>
        <end position="268"/>
    </location>
</feature>
<name>A0ABW1ECR9_9BACT</name>
<dbReference type="Pfam" id="PF12760">
    <property type="entry name" value="Zn_ribbon_IS1595"/>
    <property type="match status" value="1"/>
</dbReference>
<evidence type="ECO:0000259" key="1">
    <source>
        <dbReference type="SMART" id="SM01126"/>
    </source>
</evidence>
<dbReference type="NCBIfam" id="NF033547">
    <property type="entry name" value="transpos_IS1595"/>
    <property type="match status" value="1"/>
</dbReference>
<dbReference type="PANTHER" id="PTHR33293">
    <property type="entry name" value="INSERTION ELEMENT IS1 1 PROTEIN INSB-RELATED"/>
    <property type="match status" value="1"/>
</dbReference>
<evidence type="ECO:0000313" key="3">
    <source>
        <dbReference type="Proteomes" id="UP001596091"/>
    </source>
</evidence>
<dbReference type="RefSeq" id="WP_263337422.1">
    <property type="nucleotide sequence ID" value="NZ_JAGSYH010000004.1"/>
</dbReference>
<organism evidence="2 3">
    <name type="scientific">Acidicapsa dinghuensis</name>
    <dbReference type="NCBI Taxonomy" id="2218256"/>
    <lineage>
        <taxon>Bacteria</taxon>
        <taxon>Pseudomonadati</taxon>
        <taxon>Acidobacteriota</taxon>
        <taxon>Terriglobia</taxon>
        <taxon>Terriglobales</taxon>
        <taxon>Acidobacteriaceae</taxon>
        <taxon>Acidicapsa</taxon>
    </lineage>
</organism>
<dbReference type="Pfam" id="PF12762">
    <property type="entry name" value="DDE_Tnp_IS1595"/>
    <property type="match status" value="1"/>
</dbReference>
<gene>
    <name evidence="2" type="ORF">ACFPT7_05755</name>
</gene>
<dbReference type="InterPro" id="IPR024445">
    <property type="entry name" value="Tnp_ISXO2-like"/>
</dbReference>
<dbReference type="InterPro" id="IPR051354">
    <property type="entry name" value="Transposase_27_IS1"/>
</dbReference>
<dbReference type="SMART" id="SM01126">
    <property type="entry name" value="DDE_Tnp_IS1595"/>
    <property type="match status" value="1"/>
</dbReference>
<dbReference type="PANTHER" id="PTHR33293:SF1">
    <property type="entry name" value="INSERTION ELEMENT IS1 1 PROTEIN INSB-RELATED"/>
    <property type="match status" value="1"/>
</dbReference>
<protein>
    <submittedName>
        <fullName evidence="2">IS1595 family transposase</fullName>
    </submittedName>
</protein>
<evidence type="ECO:0000313" key="2">
    <source>
        <dbReference type="EMBL" id="MFC5861789.1"/>
    </source>
</evidence>
<keyword evidence="3" id="KW-1185">Reference proteome</keyword>
<dbReference type="Proteomes" id="UP001596091">
    <property type="component" value="Unassembled WGS sequence"/>
</dbReference>
<proteinExistence type="predicted"/>
<sequence>MTIIDLCTTFSSDDRCREMLERLKWPNGPECPRCKGSAIRLITNAKILYCKDCDYQFTVTANTIFHDSHLPLIKWLTAVYLLCESKKGMSANQIKRTLGISYKTAWYLCHRIRAAMATAEKQMLDGTVEIDETYVGGKIKKHRGRSKANKEIVIGIKQRGGDVRFFVAEDVKTGTLTKYIKENVSADVDVIMTDEFPVYPTAIIKAGHGNTPHKTVNHRNGVYVDGDLTTNGIESAFSLLNRGIIGSWHKVNAKHLPAYLEEMQFRFNRRHSKTLFLETLQHMITADPLTYETLTA</sequence>
<reference evidence="3" key="1">
    <citation type="journal article" date="2019" name="Int. J. Syst. Evol. Microbiol.">
        <title>The Global Catalogue of Microorganisms (GCM) 10K type strain sequencing project: providing services to taxonomists for standard genome sequencing and annotation.</title>
        <authorList>
            <consortium name="The Broad Institute Genomics Platform"/>
            <consortium name="The Broad Institute Genome Sequencing Center for Infectious Disease"/>
            <person name="Wu L."/>
            <person name="Ma J."/>
        </authorList>
    </citation>
    <scope>NUCLEOTIDE SEQUENCE [LARGE SCALE GENOMIC DNA]</scope>
    <source>
        <strain evidence="3">JCM 4087</strain>
    </source>
</reference>
<accession>A0ABW1ECR9</accession>
<dbReference type="InterPro" id="IPR024442">
    <property type="entry name" value="Transposase_Zn_ribbon"/>
</dbReference>
<dbReference type="EMBL" id="JBHSPH010000002">
    <property type="protein sequence ID" value="MFC5861789.1"/>
    <property type="molecule type" value="Genomic_DNA"/>
</dbReference>
<comment type="caution">
    <text evidence="2">The sequence shown here is derived from an EMBL/GenBank/DDBJ whole genome shotgun (WGS) entry which is preliminary data.</text>
</comment>